<dbReference type="Proteomes" id="UP001625389">
    <property type="component" value="Unassembled WGS sequence"/>
</dbReference>
<comment type="caution">
    <text evidence="2">The sequence shown here is derived from an EMBL/GenBank/DDBJ whole genome shotgun (WGS) entry which is preliminary data.</text>
</comment>
<keyword evidence="1" id="KW-0472">Membrane</keyword>
<dbReference type="RefSeq" id="WP_125549265.1">
    <property type="nucleotide sequence ID" value="NZ_JBGQPK010000007.1"/>
</dbReference>
<keyword evidence="3" id="KW-1185">Reference proteome</keyword>
<evidence type="ECO:0000313" key="2">
    <source>
        <dbReference type="EMBL" id="MFL2028622.1"/>
    </source>
</evidence>
<proteinExistence type="predicted"/>
<protein>
    <submittedName>
        <fullName evidence="2">Uncharacterized protein</fullName>
    </submittedName>
</protein>
<sequence>MFKEKQTKTKLPKCHAPRGHHVLLAHPELLIPLAVIHVIPVALFIHGSFKYASLREKRKLEQERTKQTKYKALPSRQR</sequence>
<dbReference type="EMBL" id="JBGQPK010000007">
    <property type="protein sequence ID" value="MFL2028622.1"/>
    <property type="molecule type" value="Genomic_DNA"/>
</dbReference>
<reference evidence="2 3" key="1">
    <citation type="submission" date="2024-08" db="EMBL/GenBank/DDBJ databases">
        <authorList>
            <person name="Arias E."/>
        </authorList>
    </citation>
    <scope>NUCLEOTIDE SEQUENCE [LARGE SCALE GENOMIC DNA]</scope>
    <source>
        <strain evidence="2 3">FAM 25317</strain>
    </source>
</reference>
<accession>A0ABW8U9R3</accession>
<keyword evidence="1" id="KW-0812">Transmembrane</keyword>
<evidence type="ECO:0000256" key="1">
    <source>
        <dbReference type="SAM" id="Phobius"/>
    </source>
</evidence>
<organism evidence="2 3">
    <name type="scientific">Loigolactobacillus zhaoyuanensis</name>
    <dbReference type="NCBI Taxonomy" id="2486017"/>
    <lineage>
        <taxon>Bacteria</taxon>
        <taxon>Bacillati</taxon>
        <taxon>Bacillota</taxon>
        <taxon>Bacilli</taxon>
        <taxon>Lactobacillales</taxon>
        <taxon>Lactobacillaceae</taxon>
        <taxon>Loigolactobacillus</taxon>
    </lineage>
</organism>
<feature type="transmembrane region" description="Helical" evidence="1">
    <location>
        <begin position="29"/>
        <end position="49"/>
    </location>
</feature>
<name>A0ABW8U9R3_9LACO</name>
<gene>
    <name evidence="2" type="ORF">ACEN34_03220</name>
</gene>
<keyword evidence="1" id="KW-1133">Transmembrane helix</keyword>
<evidence type="ECO:0000313" key="3">
    <source>
        <dbReference type="Proteomes" id="UP001625389"/>
    </source>
</evidence>